<reference evidence="1 2" key="1">
    <citation type="submission" date="2018-04" db="EMBL/GenBank/DDBJ databases">
        <title>Genome of Nocardioides gansuensis WSJ-1.</title>
        <authorList>
            <person name="Wu S."/>
            <person name="Wang G."/>
        </authorList>
    </citation>
    <scope>NUCLEOTIDE SEQUENCE [LARGE SCALE GENOMIC DNA]</scope>
    <source>
        <strain evidence="1 2">WSJ-1</strain>
    </source>
</reference>
<dbReference type="OrthoDB" id="3789988at2"/>
<evidence type="ECO:0000313" key="2">
    <source>
        <dbReference type="Proteomes" id="UP000246018"/>
    </source>
</evidence>
<sequence>MHHHLRITPTLEPDDAAYLLAAVAEVRWPGRPAAPCPWRPCEEGCCLALVPGAGSAQLPGVAAQWLRFLVATYLRPRHRLDGTLELATAHGLQRSLLIVEDGEVFEGVVDRAG</sequence>
<evidence type="ECO:0000313" key="1">
    <source>
        <dbReference type="EMBL" id="PVG81776.1"/>
    </source>
</evidence>
<proteinExistence type="predicted"/>
<organism evidence="1 2">
    <name type="scientific">Nocardioides gansuensis</name>
    <dbReference type="NCBI Taxonomy" id="2138300"/>
    <lineage>
        <taxon>Bacteria</taxon>
        <taxon>Bacillati</taxon>
        <taxon>Actinomycetota</taxon>
        <taxon>Actinomycetes</taxon>
        <taxon>Propionibacteriales</taxon>
        <taxon>Nocardioidaceae</taxon>
        <taxon>Nocardioides</taxon>
    </lineage>
</organism>
<dbReference type="AlphaFoldDB" id="A0A2T8F7T6"/>
<accession>A0A2T8F7T6</accession>
<name>A0A2T8F7T6_9ACTN</name>
<protein>
    <submittedName>
        <fullName evidence="1">Uncharacterized protein</fullName>
    </submittedName>
</protein>
<dbReference type="RefSeq" id="WP_116573541.1">
    <property type="nucleotide sequence ID" value="NZ_QDGZ01000007.1"/>
</dbReference>
<dbReference type="Proteomes" id="UP000246018">
    <property type="component" value="Unassembled WGS sequence"/>
</dbReference>
<keyword evidence="2" id="KW-1185">Reference proteome</keyword>
<gene>
    <name evidence="1" type="ORF">DDE18_17570</name>
</gene>
<dbReference type="EMBL" id="QDGZ01000007">
    <property type="protein sequence ID" value="PVG81776.1"/>
    <property type="molecule type" value="Genomic_DNA"/>
</dbReference>
<comment type="caution">
    <text evidence="1">The sequence shown here is derived from an EMBL/GenBank/DDBJ whole genome shotgun (WGS) entry which is preliminary data.</text>
</comment>